<feature type="transmembrane region" description="Helical" evidence="7">
    <location>
        <begin position="359"/>
        <end position="380"/>
    </location>
</feature>
<dbReference type="GO" id="GO:0005886">
    <property type="term" value="C:plasma membrane"/>
    <property type="evidence" value="ECO:0007669"/>
    <property type="project" value="TreeGrafter"/>
</dbReference>
<feature type="transmembrane region" description="Helical" evidence="7">
    <location>
        <begin position="133"/>
        <end position="153"/>
    </location>
</feature>
<evidence type="ECO:0000313" key="9">
    <source>
        <dbReference type="EMBL" id="KAK3267132.1"/>
    </source>
</evidence>
<evidence type="ECO:0000256" key="3">
    <source>
        <dbReference type="ARBA" id="ARBA00022989"/>
    </source>
</evidence>
<dbReference type="PANTHER" id="PTHR46022">
    <property type="entry name" value="PROTEIN PATCHED"/>
    <property type="match status" value="1"/>
</dbReference>
<dbReference type="PROSITE" id="PS50156">
    <property type="entry name" value="SSD"/>
    <property type="match status" value="2"/>
</dbReference>
<gene>
    <name evidence="9" type="ORF">CYMTET_24293</name>
</gene>
<organism evidence="9 10">
    <name type="scientific">Cymbomonas tetramitiformis</name>
    <dbReference type="NCBI Taxonomy" id="36881"/>
    <lineage>
        <taxon>Eukaryota</taxon>
        <taxon>Viridiplantae</taxon>
        <taxon>Chlorophyta</taxon>
        <taxon>Pyramimonadophyceae</taxon>
        <taxon>Pyramimonadales</taxon>
        <taxon>Pyramimonadaceae</taxon>
        <taxon>Cymbomonas</taxon>
    </lineage>
</organism>
<dbReference type="AlphaFoldDB" id="A0AAE0FWP3"/>
<comment type="subcellular location">
    <subcellularLocation>
        <location evidence="1">Membrane</location>
        <topology evidence="1">Multi-pass membrane protein</topology>
    </subcellularLocation>
</comment>
<evidence type="ECO:0000256" key="1">
    <source>
        <dbReference type="ARBA" id="ARBA00004141"/>
    </source>
</evidence>
<evidence type="ECO:0000259" key="8">
    <source>
        <dbReference type="PROSITE" id="PS50156"/>
    </source>
</evidence>
<name>A0AAE0FWP3_9CHLO</name>
<feature type="transmembrane region" description="Helical" evidence="7">
    <location>
        <begin position="282"/>
        <end position="307"/>
    </location>
</feature>
<dbReference type="PANTHER" id="PTHR46022:SF1">
    <property type="entry name" value="PROTEIN PATCHED"/>
    <property type="match status" value="1"/>
</dbReference>
<comment type="caution">
    <text evidence="9">The sequence shown here is derived from an EMBL/GenBank/DDBJ whole genome shotgun (WGS) entry which is preliminary data.</text>
</comment>
<dbReference type="Gene3D" id="1.20.1640.10">
    <property type="entry name" value="Multidrug efflux transporter AcrB transmembrane domain"/>
    <property type="match status" value="2"/>
</dbReference>
<feature type="transmembrane region" description="Helical" evidence="7">
    <location>
        <begin position="174"/>
        <end position="198"/>
    </location>
</feature>
<accession>A0AAE0FWP3</accession>
<proteinExistence type="predicted"/>
<protein>
    <recommendedName>
        <fullName evidence="8">SSD domain-containing protein</fullName>
    </recommendedName>
</protein>
<evidence type="ECO:0000313" key="10">
    <source>
        <dbReference type="Proteomes" id="UP001190700"/>
    </source>
</evidence>
<feature type="transmembrane region" description="Helical" evidence="7">
    <location>
        <begin position="755"/>
        <end position="778"/>
    </location>
</feature>
<evidence type="ECO:0000256" key="7">
    <source>
        <dbReference type="SAM" id="Phobius"/>
    </source>
</evidence>
<dbReference type="Pfam" id="PF12349">
    <property type="entry name" value="Sterol-sensing"/>
    <property type="match status" value="1"/>
</dbReference>
<dbReference type="InterPro" id="IPR000731">
    <property type="entry name" value="SSD"/>
</dbReference>
<evidence type="ECO:0000256" key="6">
    <source>
        <dbReference type="SAM" id="MobiDB-lite"/>
    </source>
</evidence>
<keyword evidence="4 7" id="KW-0472">Membrane</keyword>
<dbReference type="Proteomes" id="UP001190700">
    <property type="component" value="Unassembled WGS sequence"/>
</dbReference>
<feature type="transmembrane region" description="Helical" evidence="7">
    <location>
        <begin position="683"/>
        <end position="704"/>
    </location>
</feature>
<evidence type="ECO:0000256" key="2">
    <source>
        <dbReference type="ARBA" id="ARBA00022692"/>
    </source>
</evidence>
<feature type="non-terminal residue" evidence="9">
    <location>
        <position position="1"/>
    </location>
</feature>
<feature type="transmembrane region" description="Helical" evidence="7">
    <location>
        <begin position="784"/>
        <end position="807"/>
    </location>
</feature>
<dbReference type="SUPFAM" id="SSF82866">
    <property type="entry name" value="Multidrug efflux transporter AcrB transmembrane domain"/>
    <property type="match status" value="2"/>
</dbReference>
<feature type="transmembrane region" description="Helical" evidence="7">
    <location>
        <begin position="251"/>
        <end position="276"/>
    </location>
</feature>
<keyword evidence="3 7" id="KW-1133">Transmembrane helix</keyword>
<dbReference type="InterPro" id="IPR053958">
    <property type="entry name" value="HMGCR/SNAP/NPC1-like_SSD"/>
</dbReference>
<keyword evidence="10" id="KW-1185">Reference proteome</keyword>
<keyword evidence="5" id="KW-0325">Glycoprotein</keyword>
<evidence type="ECO:0000256" key="5">
    <source>
        <dbReference type="ARBA" id="ARBA00023180"/>
    </source>
</evidence>
<reference evidence="9 10" key="1">
    <citation type="journal article" date="2015" name="Genome Biol. Evol.">
        <title>Comparative Genomics of a Bacterivorous Green Alga Reveals Evolutionary Causalities and Consequences of Phago-Mixotrophic Mode of Nutrition.</title>
        <authorList>
            <person name="Burns J.A."/>
            <person name="Paasch A."/>
            <person name="Narechania A."/>
            <person name="Kim E."/>
        </authorList>
    </citation>
    <scope>NUCLEOTIDE SEQUENCE [LARGE SCALE GENOMIC DNA]</scope>
    <source>
        <strain evidence="9 10">PLY_AMNH</strain>
    </source>
</reference>
<feature type="domain" description="SSD" evidence="8">
    <location>
        <begin position="686"/>
        <end position="806"/>
    </location>
</feature>
<feature type="transmembrane region" description="Helical" evidence="7">
    <location>
        <begin position="210"/>
        <end position="230"/>
    </location>
</feature>
<feature type="region of interest" description="Disordered" evidence="6">
    <location>
        <begin position="832"/>
        <end position="880"/>
    </location>
</feature>
<sequence length="880" mass="98128">ISGDFDYDTYVPCDGVSVGKPANCPAECGEGDIGDDNLCKEKCDQGGCFFFYPHKDSEQTAEAQCFEDQEFTQAQTRIVQLSEDESRSILRDYQEEWLNMMADVDKDFKHLAVAYAADRSGEDIIQAAANQQVMLLIGSYVLMLLYMLFFFVLDLSELHLLKLKANPTVPKSTAVLCALVMLLLSTFGSLGLSSLLSANGVRWSAITLQVLPLLSLGLGVNDFFVVTTVFKGVMQDNPQGSPVEVLAKTMSIAGVSMTLTSISRTCAFLFAAITPIPTVSDFAIQMGICMVCNYLLAIIAFPCILALDMKHSASGIRDPLHCCCKDPPRAQVSRRRSQFFLSSKAATMFSKFYLSDQRMVFKIVALVLYLGFFILCIVGMTKLEDGLPTQDTIPRGTYLHDYVVWDADYYSSFNVMLVNRDLDFPNEMDAIFALEYQFITEGKYMQYTPNDDTTDVTGPLRYFEEFERAKYCGGALKDADVMWVYDELNAKDICSAYASEYLVDGMTCADVCQRLNEGCGWCEQEEIVFPQDDPGGAYKCTLNDAQSECRCYYRPFMKGDAFYDEFNHFLEVDGNFGAISRENSAMNSDGKLYSTISTTYTQNLTDLSRKLDHMRKGREITDASSVGRKEGGDHLTFPIDYQVYAPNEQYLHLEDIMYEVLCLTVFVVMIVMMPLMMHPLTHFLCILFTGFSLLEVYGMLYWLGLNANSIVMLNMVISVGVAVEFSVHVCRAFMLATGTRDERISQAVDEVGIPTMNGGVSTMLAVVFISASSFQYFVDYFCTMWVVIVIVCWVNGMVILPVVLSLVGPMPLLPEEVIQQVRERRSTIGDLSGNYVPTVPDSPDATSPLEERTHSNPLLKPLDVEKGAPASSVVRENPGI</sequence>
<feature type="domain" description="SSD" evidence="8">
    <location>
        <begin position="132"/>
        <end position="307"/>
    </location>
</feature>
<keyword evidence="2 7" id="KW-0812">Transmembrane</keyword>
<evidence type="ECO:0000256" key="4">
    <source>
        <dbReference type="ARBA" id="ARBA00023136"/>
    </source>
</evidence>
<dbReference type="EMBL" id="LGRX02012602">
    <property type="protein sequence ID" value="KAK3267132.1"/>
    <property type="molecule type" value="Genomic_DNA"/>
</dbReference>
<feature type="transmembrane region" description="Helical" evidence="7">
    <location>
        <begin position="656"/>
        <end position="676"/>
    </location>
</feature>